<evidence type="ECO:0000313" key="3">
    <source>
        <dbReference type="EMBL" id="CCK28873.1"/>
    </source>
</evidence>
<dbReference type="Gene3D" id="3.40.50.1950">
    <property type="entry name" value="Flavin prenyltransferase-like"/>
    <property type="match status" value="1"/>
</dbReference>
<dbReference type="PANTHER" id="PTHR14359:SF6">
    <property type="entry name" value="PHOSPHOPANTOTHENOYLCYSTEINE DECARBOXYLASE"/>
    <property type="match status" value="1"/>
</dbReference>
<keyword evidence="1" id="KW-0472">Membrane</keyword>
<dbReference type="InterPro" id="IPR036551">
    <property type="entry name" value="Flavin_trans-like"/>
</dbReference>
<dbReference type="HOGENOM" id="CLU_033319_2_1_11"/>
<accession>K4R6B9</accession>
<evidence type="ECO:0000313" key="4">
    <source>
        <dbReference type="Proteomes" id="UP000008043"/>
    </source>
</evidence>
<dbReference type="GO" id="GO:0015937">
    <property type="term" value="P:coenzyme A biosynthetic process"/>
    <property type="evidence" value="ECO:0007669"/>
    <property type="project" value="TreeGrafter"/>
</dbReference>
<name>K4R6B9_STRDJ</name>
<keyword evidence="1" id="KW-1133">Transmembrane helix</keyword>
<dbReference type="Proteomes" id="UP000008043">
    <property type="component" value="Chromosome"/>
</dbReference>
<dbReference type="STRING" id="1214101.BN159_4494"/>
<reference evidence="3 4" key="1">
    <citation type="journal article" date="2012" name="J. Bacteriol.">
        <title>Genome sequence of the bacterium Streptomyces davawensis JCM 4913 and heterologous production of the unique antibiotic roseoflavin.</title>
        <authorList>
            <person name="Jankowitsch F."/>
            <person name="Schwarz J."/>
            <person name="Ruckert C."/>
            <person name="Gust B."/>
            <person name="Szczepanowski R."/>
            <person name="Blom J."/>
            <person name="Pelzer S."/>
            <person name="Kalinowski J."/>
            <person name="Mack M."/>
        </authorList>
    </citation>
    <scope>NUCLEOTIDE SEQUENCE [LARGE SCALE GENOMIC DNA]</scope>
    <source>
        <strain evidence="4">DSM 101723 / JCM 4913 / KCC S-0913 / 768</strain>
    </source>
</reference>
<feature type="domain" description="Flavoprotein" evidence="2">
    <location>
        <begin position="25"/>
        <end position="161"/>
    </location>
</feature>
<organism evidence="3 4">
    <name type="scientific">Streptomyces davaonensis (strain DSM 101723 / JCM 4913 / KCC S-0913 / 768)</name>
    <dbReference type="NCBI Taxonomy" id="1214101"/>
    <lineage>
        <taxon>Bacteria</taxon>
        <taxon>Bacillati</taxon>
        <taxon>Actinomycetota</taxon>
        <taxon>Actinomycetes</taxon>
        <taxon>Kitasatosporales</taxon>
        <taxon>Streptomycetaceae</taxon>
        <taxon>Streptomyces</taxon>
    </lineage>
</organism>
<dbReference type="PATRIC" id="fig|1214101.3.peg.4550"/>
<dbReference type="GO" id="GO:0010181">
    <property type="term" value="F:FMN binding"/>
    <property type="evidence" value="ECO:0007669"/>
    <property type="project" value="TreeGrafter"/>
</dbReference>
<dbReference type="RefSeq" id="WP_015659221.1">
    <property type="nucleotide sequence ID" value="NC_020504.1"/>
</dbReference>
<evidence type="ECO:0000259" key="2">
    <source>
        <dbReference type="Pfam" id="PF02441"/>
    </source>
</evidence>
<dbReference type="GO" id="GO:0004633">
    <property type="term" value="F:phosphopantothenoylcysteine decarboxylase activity"/>
    <property type="evidence" value="ECO:0007669"/>
    <property type="project" value="TreeGrafter"/>
</dbReference>
<feature type="transmembrane region" description="Helical" evidence="1">
    <location>
        <begin position="26"/>
        <end position="46"/>
    </location>
</feature>
<dbReference type="Pfam" id="PF02441">
    <property type="entry name" value="Flavoprotein"/>
    <property type="match status" value="1"/>
</dbReference>
<dbReference type="SUPFAM" id="SSF52507">
    <property type="entry name" value="Homo-oligomeric flavin-containing Cys decarboxylases, HFCD"/>
    <property type="match status" value="1"/>
</dbReference>
<dbReference type="EMBL" id="HE971709">
    <property type="protein sequence ID" value="CCK28873.1"/>
    <property type="molecule type" value="Genomic_DNA"/>
</dbReference>
<keyword evidence="1" id="KW-0812">Transmembrane</keyword>
<sequence>MADLMDGGGQAGVAGGPAPAFGARKVLFVGTGAMGVMFMPMWVNWVRTAYPDVELRCVVTRSAERFVTRAAITAFAGAEVLQDVWSEEPETGARHVDLAHWADAVVVHPATFHFVSRLALGVADTPVLLALQCTSAPIGIAPALPPGGIGSPAYRQHITALKQRPNVVVVPPQPGFSVTTGRMDASVATPLPEVFRAVEELRARRSTAAAAARGDAVKAAGVGGFRQGGVV</sequence>
<dbReference type="GO" id="GO:0071513">
    <property type="term" value="C:phosphopantothenoylcysteine decarboxylase complex"/>
    <property type="evidence" value="ECO:0007669"/>
    <property type="project" value="TreeGrafter"/>
</dbReference>
<dbReference type="eggNOG" id="COG0452">
    <property type="taxonomic scope" value="Bacteria"/>
</dbReference>
<dbReference type="KEGG" id="sdv:BN159_4494"/>
<evidence type="ECO:0000256" key="1">
    <source>
        <dbReference type="SAM" id="Phobius"/>
    </source>
</evidence>
<gene>
    <name evidence="3" type="ORF">BN159_4494</name>
</gene>
<proteinExistence type="predicted"/>
<keyword evidence="4" id="KW-1185">Reference proteome</keyword>
<dbReference type="InterPro" id="IPR003382">
    <property type="entry name" value="Flavoprotein"/>
</dbReference>
<dbReference type="PANTHER" id="PTHR14359">
    <property type="entry name" value="HOMO-OLIGOMERIC FLAVIN CONTAINING CYS DECARBOXYLASE FAMILY"/>
    <property type="match status" value="1"/>
</dbReference>
<dbReference type="AlphaFoldDB" id="K4R6B9"/>
<protein>
    <submittedName>
        <fullName evidence="3">Phosphopantothenoylcysteine decarboxylase</fullName>
    </submittedName>
</protein>